<dbReference type="Proteomes" id="UP000273898">
    <property type="component" value="Unassembled WGS sequence"/>
</dbReference>
<evidence type="ECO:0000256" key="1">
    <source>
        <dbReference type="SAM" id="MobiDB-lite"/>
    </source>
</evidence>
<feature type="region of interest" description="Disordered" evidence="1">
    <location>
        <begin position="30"/>
        <end position="61"/>
    </location>
</feature>
<protein>
    <submittedName>
        <fullName evidence="2">Uncharacterized protein</fullName>
    </submittedName>
</protein>
<gene>
    <name evidence="2" type="ORF">BCL90_3506</name>
</gene>
<organism evidence="2 3">
    <name type="scientific">Pedobacter alluvionis</name>
    <dbReference type="NCBI Taxonomy" id="475253"/>
    <lineage>
        <taxon>Bacteria</taxon>
        <taxon>Pseudomonadati</taxon>
        <taxon>Bacteroidota</taxon>
        <taxon>Sphingobacteriia</taxon>
        <taxon>Sphingobacteriales</taxon>
        <taxon>Sphingobacteriaceae</taxon>
        <taxon>Pedobacter</taxon>
    </lineage>
</organism>
<evidence type="ECO:0000313" key="2">
    <source>
        <dbReference type="EMBL" id="RLJ75157.1"/>
    </source>
</evidence>
<comment type="caution">
    <text evidence="2">The sequence shown here is derived from an EMBL/GenBank/DDBJ whole genome shotgun (WGS) entry which is preliminary data.</text>
</comment>
<reference evidence="2 3" key="1">
    <citation type="submission" date="2018-10" db="EMBL/GenBank/DDBJ databases">
        <title>Genomic Encyclopedia of Archaeal and Bacterial Type Strains, Phase II (KMG-II): from individual species to whole genera.</title>
        <authorList>
            <person name="Goeker M."/>
        </authorList>
    </citation>
    <scope>NUCLEOTIDE SEQUENCE [LARGE SCALE GENOMIC DNA]</scope>
    <source>
        <strain evidence="2 3">DSM 19624</strain>
    </source>
</reference>
<dbReference type="AlphaFoldDB" id="A0A497Y3X0"/>
<name>A0A497Y3X0_9SPHI</name>
<dbReference type="OrthoDB" id="773274at2"/>
<dbReference type="EMBL" id="RCCK01000012">
    <property type="protein sequence ID" value="RLJ75157.1"/>
    <property type="molecule type" value="Genomic_DNA"/>
</dbReference>
<sequence>MNNKKLVKRVQFIFKKKAIMNLTKEQMRNVRGGDGTITNPGGPSTDPGCVENKPTLETISN</sequence>
<proteinExistence type="predicted"/>
<evidence type="ECO:0000313" key="3">
    <source>
        <dbReference type="Proteomes" id="UP000273898"/>
    </source>
</evidence>
<accession>A0A497Y3X0</accession>